<dbReference type="AlphaFoldDB" id="A0A1S7DQK1"/>
<reference evidence="1 2" key="1">
    <citation type="submission" date="2015-06" db="EMBL/GenBank/DDBJ databases">
        <title>R. anatipestifer strain HXb2 is the most virulent strain so far, and the genome sequence would help us uncover the pathogenesis.</title>
        <authorList>
            <person name="Hu Q."/>
            <person name="Qi J."/>
            <person name="Bo H."/>
            <person name="Liu G."/>
            <person name="Tao M."/>
            <person name="Ding Y."/>
            <person name="Xue Y."/>
        </authorList>
    </citation>
    <scope>NUCLEOTIDE SEQUENCE [LARGE SCALE GENOMIC DNA]</scope>
    <source>
        <strain evidence="1 2">HXb2</strain>
    </source>
</reference>
<organism evidence="1 2">
    <name type="scientific">Riemerella anatipestifer</name>
    <name type="common">Moraxella anatipestifer</name>
    <dbReference type="NCBI Taxonomy" id="34085"/>
    <lineage>
        <taxon>Bacteria</taxon>
        <taxon>Pseudomonadati</taxon>
        <taxon>Bacteroidota</taxon>
        <taxon>Flavobacteriia</taxon>
        <taxon>Flavobacteriales</taxon>
        <taxon>Weeksellaceae</taxon>
        <taxon>Riemerella</taxon>
    </lineage>
</organism>
<evidence type="ECO:0000313" key="2">
    <source>
        <dbReference type="Proteomes" id="UP000189883"/>
    </source>
</evidence>
<sequence>MIGKWKYWGHKSGSIWVDSGETYIYYLTFNDDDTFRYQRIDPYAPSDYTGEYIITPATSTDNAYITIIPNDKKYRSKKLVLLDYDNGKVTIYDDYSYSGREWLEKWEKLK</sequence>
<dbReference type="EMBL" id="CP011859">
    <property type="protein sequence ID" value="AQY21384.1"/>
    <property type="molecule type" value="Genomic_DNA"/>
</dbReference>
<name>A0A1S7DQK1_RIEAN</name>
<protein>
    <recommendedName>
        <fullName evidence="3">Lipocalin-like domain-containing protein</fullName>
    </recommendedName>
</protein>
<evidence type="ECO:0000313" key="1">
    <source>
        <dbReference type="EMBL" id="AQY21384.1"/>
    </source>
</evidence>
<proteinExistence type="predicted"/>
<gene>
    <name evidence="1" type="ORF">AB406_0426</name>
</gene>
<accession>A0A1S7DQK1</accession>
<dbReference type="Proteomes" id="UP000189883">
    <property type="component" value="Chromosome"/>
</dbReference>
<evidence type="ECO:0008006" key="3">
    <source>
        <dbReference type="Google" id="ProtNLM"/>
    </source>
</evidence>